<evidence type="ECO:0000313" key="2">
    <source>
        <dbReference type="Proteomes" id="UP001456524"/>
    </source>
</evidence>
<organism evidence="1 2">
    <name type="scientific">Phyllosticta citrichinensis</name>
    <dbReference type="NCBI Taxonomy" id="1130410"/>
    <lineage>
        <taxon>Eukaryota</taxon>
        <taxon>Fungi</taxon>
        <taxon>Dikarya</taxon>
        <taxon>Ascomycota</taxon>
        <taxon>Pezizomycotina</taxon>
        <taxon>Dothideomycetes</taxon>
        <taxon>Dothideomycetes incertae sedis</taxon>
        <taxon>Botryosphaeriales</taxon>
        <taxon>Phyllostictaceae</taxon>
        <taxon>Phyllosticta</taxon>
    </lineage>
</organism>
<sequence length="85" mass="10461">MWKEDVVRSPLLRRWWWWWWWWWWWCKSAVKLRGLPFSSRSTSLSSTRTAARRRKKGAQGLRSVKSAFGWRAETSRDVWMGSRTE</sequence>
<keyword evidence="2" id="KW-1185">Reference proteome</keyword>
<gene>
    <name evidence="1" type="ORF">IWX90DRAFT_423297</name>
</gene>
<protein>
    <recommendedName>
        <fullName evidence="3">Secreted protein</fullName>
    </recommendedName>
</protein>
<dbReference type="EMBL" id="JBBWUH010000002">
    <property type="protein sequence ID" value="KAK8175114.1"/>
    <property type="molecule type" value="Genomic_DNA"/>
</dbReference>
<evidence type="ECO:0000313" key="1">
    <source>
        <dbReference type="EMBL" id="KAK8175114.1"/>
    </source>
</evidence>
<reference evidence="1 2" key="1">
    <citation type="journal article" date="2022" name="G3 (Bethesda)">
        <title>Enemy or ally: a genomic approach to elucidate the lifestyle of Phyllosticta citrichinaensis.</title>
        <authorList>
            <person name="Buijs V.A."/>
            <person name="Groenewald J.Z."/>
            <person name="Haridas S."/>
            <person name="LaButti K.M."/>
            <person name="Lipzen A."/>
            <person name="Martin F.M."/>
            <person name="Barry K."/>
            <person name="Grigoriev I.V."/>
            <person name="Crous P.W."/>
            <person name="Seidl M.F."/>
        </authorList>
    </citation>
    <scope>NUCLEOTIDE SEQUENCE [LARGE SCALE GENOMIC DNA]</scope>
    <source>
        <strain evidence="1 2">CBS 129764</strain>
    </source>
</reference>
<comment type="caution">
    <text evidence="1">The sequence shown here is derived from an EMBL/GenBank/DDBJ whole genome shotgun (WGS) entry which is preliminary data.</text>
</comment>
<accession>A0ABR1Y2A2</accession>
<evidence type="ECO:0008006" key="3">
    <source>
        <dbReference type="Google" id="ProtNLM"/>
    </source>
</evidence>
<proteinExistence type="predicted"/>
<name>A0ABR1Y2A2_9PEZI</name>
<dbReference type="Proteomes" id="UP001456524">
    <property type="component" value="Unassembled WGS sequence"/>
</dbReference>